<keyword evidence="1" id="KW-0472">Membrane</keyword>
<proteinExistence type="predicted"/>
<protein>
    <recommendedName>
        <fullName evidence="4">Bacteriocin-associated integral membrane protein</fullName>
    </recommendedName>
</protein>
<evidence type="ECO:0000313" key="2">
    <source>
        <dbReference type="EMBL" id="OAN15678.1"/>
    </source>
</evidence>
<feature type="transmembrane region" description="Helical" evidence="1">
    <location>
        <begin position="207"/>
        <end position="225"/>
    </location>
</feature>
<feature type="transmembrane region" description="Helical" evidence="1">
    <location>
        <begin position="281"/>
        <end position="300"/>
    </location>
</feature>
<dbReference type="RefSeq" id="WP_028106491.1">
    <property type="nucleotide sequence ID" value="NZ_LVVL01000001.1"/>
</dbReference>
<feature type="transmembrane region" description="Helical" evidence="1">
    <location>
        <begin position="530"/>
        <end position="552"/>
    </location>
</feature>
<evidence type="ECO:0008006" key="4">
    <source>
        <dbReference type="Google" id="ProtNLM"/>
    </source>
</evidence>
<feature type="transmembrane region" description="Helical" evidence="1">
    <location>
        <begin position="237"/>
        <end position="261"/>
    </location>
</feature>
<sequence length="625" mass="71020">MKKIFLGIGLLVGAFSVFFFLLVADKDVYFNDDTVYDFSLSKNISGEKLTQIASETNMMIRLVKFNDISFGRNHLDVTLLNPTSDVKLGRQPSIFPGNQIIYSSYSPNEKKKIKYFTIQSNDEHKVNHFKEQLSTAGYEMVSSTSEPTTFNISMLFSSLNFKFFSLLTLLILFSISTYYIHRIKEIGIKKLNGWNNFRISFSLIKKLVIHSFGAALLFVLPFAVYISVTDLNALKSYALMCIYLYLFLAIIFIGSSIIGSLFISRLNQVNAIKNNKNNKKLFYVLLFFKAIVVTLLVLSLDTSIKDMNKLNSSINSINQLEKNTFYKVQTASSPEEKVHKELDHYIESLNDEDIFNYSPSDETVDINQLKQLETEGMSQNLENIPLTIVSQNILNVVKIKDQDGSILKSDEVQPFTLLVPAHYEKNIKEVLQSLSLGKKTKVHYVKNGQTQENLLWPGSYLFDTITYVAPLQKSLYLNSGEVLFDTSSATALMKEIESKGYDSGSIDVKSMKSEYNLAKGNLSIATVESLFHVIITGFSFLLCILSIITIFLEFRKKEFAVNRLLGKRPKSLIMSFLIFNGVITLLIAAVINWMLIILFLIEMMLFVIFINKYMKNKAILVLKGE</sequence>
<dbReference type="EMBL" id="LVVL01000001">
    <property type="protein sequence ID" value="OAN15678.1"/>
    <property type="molecule type" value="Genomic_DNA"/>
</dbReference>
<evidence type="ECO:0000256" key="1">
    <source>
        <dbReference type="SAM" id="Phobius"/>
    </source>
</evidence>
<feature type="transmembrane region" description="Helical" evidence="1">
    <location>
        <begin position="572"/>
        <end position="590"/>
    </location>
</feature>
<keyword evidence="1" id="KW-0812">Transmembrane</keyword>
<feature type="transmembrane region" description="Helical" evidence="1">
    <location>
        <begin position="596"/>
        <end position="614"/>
    </location>
</feature>
<comment type="caution">
    <text evidence="2">The sequence shown here is derived from an EMBL/GenBank/DDBJ whole genome shotgun (WGS) entry which is preliminary data.</text>
</comment>
<feature type="transmembrane region" description="Helical" evidence="1">
    <location>
        <begin position="163"/>
        <end position="180"/>
    </location>
</feature>
<gene>
    <name evidence="2" type="ORF">A3783_07020</name>
</gene>
<evidence type="ECO:0000313" key="3">
    <source>
        <dbReference type="Proteomes" id="UP000078447"/>
    </source>
</evidence>
<organism evidence="2 3">
    <name type="scientific">Exiguobacterium undae</name>
    <dbReference type="NCBI Taxonomy" id="169177"/>
    <lineage>
        <taxon>Bacteria</taxon>
        <taxon>Bacillati</taxon>
        <taxon>Bacillota</taxon>
        <taxon>Bacilli</taxon>
        <taxon>Bacillales</taxon>
        <taxon>Bacillales Family XII. Incertae Sedis</taxon>
        <taxon>Exiguobacterium</taxon>
    </lineage>
</organism>
<dbReference type="Proteomes" id="UP000078447">
    <property type="component" value="Unassembled WGS sequence"/>
</dbReference>
<keyword evidence="1" id="KW-1133">Transmembrane helix</keyword>
<keyword evidence="3" id="KW-1185">Reference proteome</keyword>
<reference evidence="2 3" key="1">
    <citation type="submission" date="2016-03" db="EMBL/GenBank/DDBJ databases">
        <authorList>
            <person name="Cho S.-Y."/>
            <person name="Lim S."/>
            <person name="Kim H."/>
            <person name="Soh E.H."/>
            <person name="Moon J.S."/>
        </authorList>
    </citation>
    <scope>NUCLEOTIDE SEQUENCE [LARGE SCALE GENOMIC DNA]</scope>
    <source>
        <strain evidence="2 3">KCTC 3810</strain>
    </source>
</reference>
<accession>A0ABX2VBR1</accession>
<name>A0ABX2VBR1_9BACL</name>